<dbReference type="InterPro" id="IPR014480">
    <property type="entry name" value="Mannan-1_6-alpha_mannosidase"/>
</dbReference>
<feature type="compositionally biased region" description="Low complexity" evidence="10">
    <location>
        <begin position="484"/>
        <end position="497"/>
    </location>
</feature>
<evidence type="ECO:0000256" key="10">
    <source>
        <dbReference type="SAM" id="MobiDB-lite"/>
    </source>
</evidence>
<evidence type="ECO:0000313" key="16">
    <source>
        <dbReference type="Proteomes" id="UP000249757"/>
    </source>
</evidence>
<dbReference type="EMBL" id="NRDI02000002">
    <property type="protein sequence ID" value="KAI1518497.1"/>
    <property type="molecule type" value="Genomic_DNA"/>
</dbReference>
<dbReference type="Gene3D" id="1.50.10.20">
    <property type="match status" value="1"/>
</dbReference>
<dbReference type="GO" id="GO:0016052">
    <property type="term" value="P:carbohydrate catabolic process"/>
    <property type="evidence" value="ECO:0007669"/>
    <property type="project" value="InterPro"/>
</dbReference>
<dbReference type="PANTHER" id="PTHR12145">
    <property type="entry name" value="MANNAN ENDO-1,6-ALPHA-MANNOSIDASE DCW1"/>
    <property type="match status" value="1"/>
</dbReference>
<dbReference type="Proteomes" id="UP000245464">
    <property type="component" value="Chromosome 2"/>
</dbReference>
<evidence type="ECO:0000256" key="6">
    <source>
        <dbReference type="ARBA" id="ARBA00022801"/>
    </source>
</evidence>
<dbReference type="EC" id="3.2.1.101" evidence="4"/>
<dbReference type="EMBL" id="NQIK02000002">
    <property type="protein sequence ID" value="KAF7574424.1"/>
    <property type="molecule type" value="Genomic_DNA"/>
</dbReference>
<comment type="caution">
    <text evidence="13">The sequence shown here is derived from an EMBL/GenBank/DDBJ whole genome shotgun (WGS) entry which is preliminary data.</text>
</comment>
<evidence type="ECO:0000256" key="12">
    <source>
        <dbReference type="SAM" id="SignalP"/>
    </source>
</evidence>
<reference evidence="16" key="4">
    <citation type="journal article" date="2022" name="Microb. Genom.">
        <title>A global pangenome for the wheat fungal pathogen Pyrenophora tritici-repentis and prediction of effector protein structural homology.</title>
        <authorList>
            <person name="Moolhuijzen P.M."/>
            <person name="See P.T."/>
            <person name="Shi G."/>
            <person name="Powell H.R."/>
            <person name="Cockram J."/>
            <person name="Jorgensen L.N."/>
            <person name="Benslimane H."/>
            <person name="Strelkov S.E."/>
            <person name="Turner J."/>
            <person name="Liu Z."/>
            <person name="Moffat C.S."/>
        </authorList>
    </citation>
    <scope>NUCLEOTIDE SEQUENCE [LARGE SCALE GENOMIC DNA]</scope>
</reference>
<evidence type="ECO:0000256" key="3">
    <source>
        <dbReference type="ARBA" id="ARBA00009699"/>
    </source>
</evidence>
<dbReference type="OrthoDB" id="4187847at2759"/>
<name>A0A2W1EJI2_9PLEO</name>
<reference evidence="14" key="2">
    <citation type="submission" date="2021-05" db="EMBL/GenBank/DDBJ databases">
        <authorList>
            <person name="Moolhuijzen P.M."/>
            <person name="Moffat C.S."/>
        </authorList>
    </citation>
    <scope>NUCLEOTIDE SEQUENCE</scope>
    <source>
        <strain evidence="14">86-124</strain>
    </source>
</reference>
<keyword evidence="6 13" id="KW-0378">Hydrolase</keyword>
<evidence type="ECO:0000313" key="13">
    <source>
        <dbReference type="EMBL" id="KAF7574424.1"/>
    </source>
</evidence>
<feature type="compositionally biased region" description="Low complexity" evidence="10">
    <location>
        <begin position="414"/>
        <end position="449"/>
    </location>
</feature>
<proteinExistence type="inferred from homology"/>
<dbReference type="GO" id="GO:0008496">
    <property type="term" value="F:mannan endo-1,6-alpha-mannosidase activity"/>
    <property type="evidence" value="ECO:0007669"/>
    <property type="project" value="UniProtKB-EC"/>
</dbReference>
<keyword evidence="5 12" id="KW-0732">Signal</keyword>
<gene>
    <name evidence="14" type="ORF">Ptr86124_001625</name>
    <name evidence="13" type="ORF">PtrM4_060470</name>
</gene>
<evidence type="ECO:0000313" key="15">
    <source>
        <dbReference type="Proteomes" id="UP000245464"/>
    </source>
</evidence>
<evidence type="ECO:0000256" key="4">
    <source>
        <dbReference type="ARBA" id="ARBA00012350"/>
    </source>
</evidence>
<keyword evidence="11" id="KW-0812">Transmembrane</keyword>
<reference evidence="14" key="3">
    <citation type="journal article" date="2022" name="bioRxiv">
        <title>A global pangenome for the wheat fungal pathogen Pyrenophora tritici-repentis and prediction of effector protein structural homology.</title>
        <authorList>
            <person name="Moolhuijzen P."/>
            <person name="See P.T."/>
            <person name="Shi G."/>
            <person name="Powell H.R."/>
            <person name="Cockram J."/>
            <person name="Jorgensen L.N."/>
            <person name="Benslimane H."/>
            <person name="Strelkov S.E."/>
            <person name="Turner J."/>
            <person name="Liu Z."/>
            <person name="Moffat C.S."/>
        </authorList>
    </citation>
    <scope>NUCLEOTIDE SEQUENCE</scope>
    <source>
        <strain evidence="14">86-124</strain>
    </source>
</reference>
<evidence type="ECO:0000256" key="9">
    <source>
        <dbReference type="ARBA" id="ARBA00023295"/>
    </source>
</evidence>
<sequence>MKYFTTTGAVLLSVLTATAGGIKFDPEDEASILSATKQYATNLMSIYKGGAPNTAKEDIGIWPQPHYWWQGGAAWGGMIEYSQFTGDNSYVQVLQQALTANYGPANDFILSYRKSQTGNDDQAFWALAVMSALEYQFPDPAQAPADYLKVVTNAFENIMGRWDTTTCGGGLKWQIYPENAYGYNYKNAISNGCAFALGARLARYTGEQKYADWSVKIYDWTKKTGLISDKFEVFDGTDDKTNCATVSDKTQWTYNNAMFLHGSAFMYDFTKGDETWKDRTSGFLNHAETLFFRPYENATGIMYEWACETGESGRHCNLDQQSFKAYLSRSMAKTAMLAPFTKDKIVEFLKASAVGAAKSCSGGPDGTTCGSKWYTGSWDGMSGVGQQLSALEVTQALLMIKKGTLPAKNTSQKPSTSAAPSSSSAPASSTSSAPSAPSASPSSAAASSTQIPTSEGSAPSMTAPASSSFSQVLLPTKIPASEGPASKAPQAAPSKVPEVIEGPQSVPTSAAPPAGTSVPSSIPGGLVGGMSSAASSSCVASVTVTVTVPPTPKTTSCTPSVTVTVTVPPNSAVTPTVPAASSVTPIVPIVPSISTTIVPVVPSISTTISPVAPPANTSVSGNSTLPSPTGPEQFLGAASALAASTSVLAVLVMATVFTLV</sequence>
<evidence type="ECO:0000256" key="7">
    <source>
        <dbReference type="ARBA" id="ARBA00023136"/>
    </source>
</evidence>
<organism evidence="13 15">
    <name type="scientific">Pyrenophora tritici-repentis</name>
    <dbReference type="NCBI Taxonomy" id="45151"/>
    <lineage>
        <taxon>Eukaryota</taxon>
        <taxon>Fungi</taxon>
        <taxon>Dikarya</taxon>
        <taxon>Ascomycota</taxon>
        <taxon>Pezizomycotina</taxon>
        <taxon>Dothideomycetes</taxon>
        <taxon>Pleosporomycetidae</taxon>
        <taxon>Pleosporales</taxon>
        <taxon>Pleosporineae</taxon>
        <taxon>Pleosporaceae</taxon>
        <taxon>Pyrenophora</taxon>
    </lineage>
</organism>
<dbReference type="GO" id="GO:0009272">
    <property type="term" value="P:fungal-type cell wall biogenesis"/>
    <property type="evidence" value="ECO:0007669"/>
    <property type="project" value="TreeGrafter"/>
</dbReference>
<feature type="transmembrane region" description="Helical" evidence="11">
    <location>
        <begin position="634"/>
        <end position="659"/>
    </location>
</feature>
<protein>
    <recommendedName>
        <fullName evidence="4">mannan endo-1,6-alpha-mannosidase</fullName>
        <ecNumber evidence="4">3.2.1.101</ecNumber>
    </recommendedName>
</protein>
<evidence type="ECO:0000313" key="14">
    <source>
        <dbReference type="EMBL" id="KAI1518497.1"/>
    </source>
</evidence>
<reference evidence="13 15" key="1">
    <citation type="journal article" date="2018" name="BMC Genomics">
        <title>Comparative genomics of the wheat fungal pathogen Pyrenophora tritici-repentis reveals chromosomal variations and genome plasticity.</title>
        <authorList>
            <person name="Moolhuijzen P."/>
            <person name="See P.T."/>
            <person name="Hane J.K."/>
            <person name="Shi G."/>
            <person name="Liu Z."/>
            <person name="Oliver R.P."/>
            <person name="Moffat C.S."/>
        </authorList>
    </citation>
    <scope>NUCLEOTIDE SEQUENCE [LARGE SCALE GENOMIC DNA]</scope>
    <source>
        <strain evidence="13">M4</strain>
    </source>
</reference>
<dbReference type="InterPro" id="IPR005198">
    <property type="entry name" value="Glyco_hydro_76"/>
</dbReference>
<comment type="catalytic activity">
    <reaction evidence="1">
        <text>Random hydrolysis of (1-&gt;6)-alpha-D-mannosidic linkages in unbranched (1-&gt;6)-mannans.</text>
        <dbReference type="EC" id="3.2.1.101"/>
    </reaction>
</comment>
<evidence type="ECO:0000256" key="8">
    <source>
        <dbReference type="ARBA" id="ARBA00023180"/>
    </source>
</evidence>
<feature type="region of interest" description="Disordered" evidence="10">
    <location>
        <begin position="406"/>
        <end position="517"/>
    </location>
</feature>
<dbReference type="Pfam" id="PF03663">
    <property type="entry name" value="Glyco_hydro_76"/>
    <property type="match status" value="1"/>
</dbReference>
<feature type="chain" id="PRO_5042700959" description="mannan endo-1,6-alpha-mannosidase" evidence="12">
    <location>
        <begin position="22"/>
        <end position="660"/>
    </location>
</feature>
<feature type="compositionally biased region" description="Low complexity" evidence="10">
    <location>
        <begin position="457"/>
        <end position="470"/>
    </location>
</feature>
<dbReference type="GO" id="GO:0012505">
    <property type="term" value="C:endomembrane system"/>
    <property type="evidence" value="ECO:0007669"/>
    <property type="project" value="UniProtKB-SubCell"/>
</dbReference>
<keyword evidence="9" id="KW-0326">Glycosidase</keyword>
<evidence type="ECO:0000256" key="5">
    <source>
        <dbReference type="ARBA" id="ARBA00022729"/>
    </source>
</evidence>
<evidence type="ECO:0000256" key="11">
    <source>
        <dbReference type="SAM" id="Phobius"/>
    </source>
</evidence>
<dbReference type="InterPro" id="IPR008928">
    <property type="entry name" value="6-hairpin_glycosidase_sf"/>
</dbReference>
<keyword evidence="11" id="KW-1133">Transmembrane helix</keyword>
<keyword evidence="8" id="KW-0325">Glycoprotein</keyword>
<comment type="subcellular location">
    <subcellularLocation>
        <location evidence="2">Endomembrane system</location>
    </subcellularLocation>
</comment>
<keyword evidence="16" id="KW-1185">Reference proteome</keyword>
<dbReference type="FunFam" id="1.50.10.20:FF:000006">
    <property type="entry name" value="Mannan endo-1,6-alpha-mannosidase"/>
    <property type="match status" value="1"/>
</dbReference>
<evidence type="ECO:0000256" key="1">
    <source>
        <dbReference type="ARBA" id="ARBA00001452"/>
    </source>
</evidence>
<evidence type="ECO:0000256" key="2">
    <source>
        <dbReference type="ARBA" id="ARBA00004308"/>
    </source>
</evidence>
<keyword evidence="7 11" id="KW-0472">Membrane</keyword>
<accession>A0A2W1EJI2</accession>
<comment type="similarity">
    <text evidence="3">Belongs to the glycosyl hydrolase 76 family.</text>
</comment>
<dbReference type="PANTHER" id="PTHR12145:SF36">
    <property type="entry name" value="MANNAN ENDO-1,6-ALPHA-MANNOSIDASE DCW1"/>
    <property type="match status" value="1"/>
</dbReference>
<dbReference type="SUPFAM" id="SSF48208">
    <property type="entry name" value="Six-hairpin glycosidases"/>
    <property type="match status" value="1"/>
</dbReference>
<dbReference type="AlphaFoldDB" id="A0A2W1EJI2"/>
<feature type="signal peptide" evidence="12">
    <location>
        <begin position="1"/>
        <end position="21"/>
    </location>
</feature>
<dbReference type="Proteomes" id="UP000249757">
    <property type="component" value="Unassembled WGS sequence"/>
</dbReference>